<comment type="caution">
    <text evidence="2">The sequence shown here is derived from an EMBL/GenBank/DDBJ whole genome shotgun (WGS) entry which is preliminary data.</text>
</comment>
<gene>
    <name evidence="2" type="ORF">SDC9_163942</name>
</gene>
<evidence type="ECO:0000313" key="2">
    <source>
        <dbReference type="EMBL" id="MPN16597.1"/>
    </source>
</evidence>
<dbReference type="Gene3D" id="2.60.40.420">
    <property type="entry name" value="Cupredoxins - blue copper proteins"/>
    <property type="match status" value="1"/>
</dbReference>
<organism evidence="2">
    <name type="scientific">bioreactor metagenome</name>
    <dbReference type="NCBI Taxonomy" id="1076179"/>
    <lineage>
        <taxon>unclassified sequences</taxon>
        <taxon>metagenomes</taxon>
        <taxon>ecological metagenomes</taxon>
    </lineage>
</organism>
<protein>
    <submittedName>
        <fullName evidence="2">Uncharacterized protein</fullName>
    </submittedName>
</protein>
<feature type="region of interest" description="Disordered" evidence="1">
    <location>
        <begin position="13"/>
        <end position="35"/>
    </location>
</feature>
<dbReference type="AlphaFoldDB" id="A0A645FQ92"/>
<dbReference type="EMBL" id="VSSQ01063577">
    <property type="protein sequence ID" value="MPN16597.1"/>
    <property type="molecule type" value="Genomic_DNA"/>
</dbReference>
<sequence length="181" mass="19096">MIRSSITVVEPGTAIETPSINDAPQTPGFDAQPEPRPANVVIPTNGIALAEVVAEGGLEYQTVSMELTDAGFTPAIVVVQAGLETEWVIGNQSTGSENSALLVPAYSTALRLESGENPLYLFPAESFEFSNGDSSFYGFVKVVDDLQEIDIEAIKLEVAAFEPLIYPPEFFNGAGGGAGCH</sequence>
<name>A0A645FQ92_9ZZZZ</name>
<reference evidence="2" key="1">
    <citation type="submission" date="2019-08" db="EMBL/GenBank/DDBJ databases">
        <authorList>
            <person name="Kucharzyk K."/>
            <person name="Murdoch R.W."/>
            <person name="Higgins S."/>
            <person name="Loffler F."/>
        </authorList>
    </citation>
    <scope>NUCLEOTIDE SEQUENCE</scope>
</reference>
<proteinExistence type="predicted"/>
<accession>A0A645FQ92</accession>
<evidence type="ECO:0000256" key="1">
    <source>
        <dbReference type="SAM" id="MobiDB-lite"/>
    </source>
</evidence>
<dbReference type="InterPro" id="IPR008972">
    <property type="entry name" value="Cupredoxin"/>
</dbReference>